<reference evidence="8" key="1">
    <citation type="submission" date="2021-06" db="EMBL/GenBank/DDBJ databases">
        <title>Comparative genomics, transcriptomics and evolutionary studies reveal genomic signatures of adaptation to plant cell wall in hemibiotrophic fungi.</title>
        <authorList>
            <consortium name="DOE Joint Genome Institute"/>
            <person name="Baroncelli R."/>
            <person name="Diaz J.F."/>
            <person name="Benocci T."/>
            <person name="Peng M."/>
            <person name="Battaglia E."/>
            <person name="Haridas S."/>
            <person name="Andreopoulos W."/>
            <person name="Labutti K."/>
            <person name="Pangilinan J."/>
            <person name="Floch G.L."/>
            <person name="Makela M.R."/>
            <person name="Henrissat B."/>
            <person name="Grigoriev I.V."/>
            <person name="Crouch J.A."/>
            <person name="De Vries R.P."/>
            <person name="Sukno S.A."/>
            <person name="Thon M.R."/>
        </authorList>
    </citation>
    <scope>NUCLEOTIDE SEQUENCE</scope>
    <source>
        <strain evidence="8">MAFF235873</strain>
    </source>
</reference>
<dbReference type="Proteomes" id="UP001232148">
    <property type="component" value="Unassembled WGS sequence"/>
</dbReference>
<gene>
    <name evidence="8" type="ORF">LX32DRAFT_287545</name>
</gene>
<evidence type="ECO:0000256" key="3">
    <source>
        <dbReference type="ARBA" id="ARBA00023015"/>
    </source>
</evidence>
<organism evidence="8 9">
    <name type="scientific">Colletotrichum zoysiae</name>
    <dbReference type="NCBI Taxonomy" id="1216348"/>
    <lineage>
        <taxon>Eukaryota</taxon>
        <taxon>Fungi</taxon>
        <taxon>Dikarya</taxon>
        <taxon>Ascomycota</taxon>
        <taxon>Pezizomycotina</taxon>
        <taxon>Sordariomycetes</taxon>
        <taxon>Hypocreomycetidae</taxon>
        <taxon>Glomerellales</taxon>
        <taxon>Glomerellaceae</taxon>
        <taxon>Colletotrichum</taxon>
        <taxon>Colletotrichum graminicola species complex</taxon>
    </lineage>
</organism>
<evidence type="ECO:0000256" key="2">
    <source>
        <dbReference type="ARBA" id="ARBA00022969"/>
    </source>
</evidence>
<feature type="compositionally biased region" description="Basic and acidic residues" evidence="6">
    <location>
        <begin position="41"/>
        <end position="50"/>
    </location>
</feature>
<feature type="region of interest" description="Disordered" evidence="6">
    <location>
        <begin position="32"/>
        <end position="54"/>
    </location>
</feature>
<keyword evidence="9" id="KW-1185">Reference proteome</keyword>
<dbReference type="Gene3D" id="2.60.40.3960">
    <property type="entry name" value="Velvet domain"/>
    <property type="match status" value="1"/>
</dbReference>
<keyword evidence="3" id="KW-0805">Transcription regulation</keyword>
<dbReference type="InterPro" id="IPR021740">
    <property type="entry name" value="Velvet"/>
</dbReference>
<keyword evidence="4" id="KW-0804">Transcription</keyword>
<keyword evidence="2" id="KW-0749">Sporulation</keyword>
<dbReference type="GO" id="GO:0005634">
    <property type="term" value="C:nucleus"/>
    <property type="evidence" value="ECO:0007669"/>
    <property type="project" value="UniProtKB-SubCell"/>
</dbReference>
<name>A0AAD9HLM0_9PEZI</name>
<feature type="compositionally biased region" description="Gly residues" evidence="6">
    <location>
        <begin position="271"/>
        <end position="281"/>
    </location>
</feature>
<feature type="compositionally biased region" description="Basic and acidic residues" evidence="6">
    <location>
        <begin position="247"/>
        <end position="257"/>
    </location>
</feature>
<dbReference type="PANTHER" id="PTHR33572:SF18">
    <property type="entry name" value="SPORE DEVELOPMENT REGULATOR VOSA"/>
    <property type="match status" value="1"/>
</dbReference>
<evidence type="ECO:0000313" key="8">
    <source>
        <dbReference type="EMBL" id="KAK2031133.1"/>
    </source>
</evidence>
<evidence type="ECO:0000256" key="6">
    <source>
        <dbReference type="SAM" id="MobiDB-lite"/>
    </source>
</evidence>
<dbReference type="InterPro" id="IPR038491">
    <property type="entry name" value="Velvet_dom_sf"/>
</dbReference>
<dbReference type="EMBL" id="MU842843">
    <property type="protein sequence ID" value="KAK2031133.1"/>
    <property type="molecule type" value="Genomic_DNA"/>
</dbReference>
<feature type="region of interest" description="Disordered" evidence="6">
    <location>
        <begin position="1"/>
        <end position="20"/>
    </location>
</feature>
<evidence type="ECO:0000259" key="7">
    <source>
        <dbReference type="PROSITE" id="PS51821"/>
    </source>
</evidence>
<feature type="compositionally biased region" description="Basic residues" evidence="6">
    <location>
        <begin position="215"/>
        <end position="227"/>
    </location>
</feature>
<feature type="compositionally biased region" description="Low complexity" evidence="6">
    <location>
        <begin position="363"/>
        <end position="386"/>
    </location>
</feature>
<evidence type="ECO:0000256" key="1">
    <source>
        <dbReference type="ARBA" id="ARBA00004123"/>
    </source>
</evidence>
<evidence type="ECO:0000256" key="4">
    <source>
        <dbReference type="ARBA" id="ARBA00023163"/>
    </source>
</evidence>
<protein>
    <recommendedName>
        <fullName evidence="7">Velvet domain-containing protein</fullName>
    </recommendedName>
</protein>
<sequence length="449" mass="49058">MSYSHSHMAGSMPTHQQRIPTSHNGITLTVVQGPTNAKVATGKEKDRKPIDPPPIVKLDVDPRSFDRSFYGNPEHCLFSEYSVPAKSFRVCADLGPDPFWIMYVYLVNADRDSKQDPEVARKGLVGTTCSSLHKFKDPNSHDAGYFVFGDLSVKFEGCFKLQFVLYEMRRTEVVMCTTATSAPFQVHTQRTFPGMAESTFLTRHLSDQGCRLRLRKDSRQATNRKRQLTFSIEADRARTTGPSPKRQRTEGPSDVLHDGIPAHTGLQTSSAGGGGGGGYVGGFPQHQYQSPYQSARQLSSSSRQMGRGRPVPPAMTVAPNYTTPPLLSSYTTAPIAPHFTTTTPMGPSLPATSMGTQSMGAWPATPSSGLSAAASLPSASPTQSPPDMVHPSSYYRLDSSLIFTGDTSTYDGEDALPDEIFQRDYPKDSFWAMMEERRRTGHGTGNIGA</sequence>
<dbReference type="GO" id="GO:0030435">
    <property type="term" value="P:sporulation resulting in formation of a cellular spore"/>
    <property type="evidence" value="ECO:0007669"/>
    <property type="project" value="UniProtKB-KW"/>
</dbReference>
<dbReference type="PROSITE" id="PS51821">
    <property type="entry name" value="VELVET"/>
    <property type="match status" value="1"/>
</dbReference>
<keyword evidence="5" id="KW-0539">Nucleus</keyword>
<dbReference type="PANTHER" id="PTHR33572">
    <property type="entry name" value="SPORE DEVELOPMENT REGULATOR VOSA"/>
    <property type="match status" value="1"/>
</dbReference>
<feature type="compositionally biased region" description="Low complexity" evidence="6">
    <location>
        <begin position="290"/>
        <end position="304"/>
    </location>
</feature>
<evidence type="ECO:0000256" key="5">
    <source>
        <dbReference type="ARBA" id="ARBA00023242"/>
    </source>
</evidence>
<dbReference type="InterPro" id="IPR037525">
    <property type="entry name" value="Velvet_dom"/>
</dbReference>
<feature type="region of interest" description="Disordered" evidence="6">
    <location>
        <begin position="215"/>
        <end position="317"/>
    </location>
</feature>
<feature type="region of interest" description="Disordered" evidence="6">
    <location>
        <begin position="355"/>
        <end position="388"/>
    </location>
</feature>
<comment type="caution">
    <text evidence="8">The sequence shown here is derived from an EMBL/GenBank/DDBJ whole genome shotgun (WGS) entry which is preliminary data.</text>
</comment>
<comment type="subcellular location">
    <subcellularLocation>
        <location evidence="1">Nucleus</location>
    </subcellularLocation>
</comment>
<evidence type="ECO:0000313" key="9">
    <source>
        <dbReference type="Proteomes" id="UP001232148"/>
    </source>
</evidence>
<dbReference type="Pfam" id="PF11754">
    <property type="entry name" value="Velvet"/>
    <property type="match status" value="2"/>
</dbReference>
<accession>A0AAD9HLM0</accession>
<dbReference type="AlphaFoldDB" id="A0AAD9HLM0"/>
<proteinExistence type="predicted"/>
<feature type="domain" description="Velvet" evidence="7">
    <location>
        <begin position="20"/>
        <end position="215"/>
    </location>
</feature>